<dbReference type="Pfam" id="PF03725">
    <property type="entry name" value="RNase_PH_C"/>
    <property type="match status" value="1"/>
</dbReference>
<dbReference type="InterPro" id="IPR012340">
    <property type="entry name" value="NA-bd_OB-fold"/>
</dbReference>
<dbReference type="GO" id="GO:0006402">
    <property type="term" value="P:mRNA catabolic process"/>
    <property type="evidence" value="ECO:0007669"/>
    <property type="project" value="UniProtKB-UniRule"/>
</dbReference>
<evidence type="ECO:0000256" key="3">
    <source>
        <dbReference type="ARBA" id="ARBA00022679"/>
    </source>
</evidence>
<dbReference type="PANTHER" id="PTHR11252:SF0">
    <property type="entry name" value="POLYRIBONUCLEOTIDE NUCLEOTIDYLTRANSFERASE 1, MITOCHONDRIAL"/>
    <property type="match status" value="1"/>
</dbReference>
<dbReference type="FunFam" id="2.40.50.140:FF:000189">
    <property type="entry name" value="Polyribonucleotide nucleotidyltransferase, putative"/>
    <property type="match status" value="1"/>
</dbReference>
<dbReference type="SUPFAM" id="SSF50249">
    <property type="entry name" value="Nucleic acid-binding proteins"/>
    <property type="match status" value="1"/>
</dbReference>
<evidence type="ECO:0000259" key="8">
    <source>
        <dbReference type="PROSITE" id="PS50126"/>
    </source>
</evidence>
<dbReference type="InterPro" id="IPR027408">
    <property type="entry name" value="PNPase/RNase_PH_dom_sf"/>
</dbReference>
<dbReference type="Gene3D" id="3.30.230.70">
    <property type="entry name" value="GHMP Kinase, N-terminal domain"/>
    <property type="match status" value="2"/>
</dbReference>
<dbReference type="Pfam" id="PF00575">
    <property type="entry name" value="S1"/>
    <property type="match status" value="1"/>
</dbReference>
<comment type="caution">
    <text evidence="9">The sequence shown here is derived from an EMBL/GenBank/DDBJ whole genome shotgun (WGS) entry which is preliminary data.</text>
</comment>
<feature type="binding site" evidence="6">
    <location>
        <position position="513"/>
    </location>
    <ligand>
        <name>Mg(2+)</name>
        <dbReference type="ChEBI" id="CHEBI:18420"/>
    </ligand>
</feature>
<evidence type="ECO:0000256" key="4">
    <source>
        <dbReference type="ARBA" id="ARBA00022695"/>
    </source>
</evidence>
<dbReference type="Pfam" id="PF03726">
    <property type="entry name" value="PNPase"/>
    <property type="match status" value="1"/>
</dbReference>
<dbReference type="GO" id="GO:0006396">
    <property type="term" value="P:RNA processing"/>
    <property type="evidence" value="ECO:0007669"/>
    <property type="project" value="InterPro"/>
</dbReference>
<dbReference type="SUPFAM" id="SSF54211">
    <property type="entry name" value="Ribosomal protein S5 domain 2-like"/>
    <property type="match status" value="2"/>
</dbReference>
<evidence type="ECO:0000256" key="7">
    <source>
        <dbReference type="SAM" id="MobiDB-lite"/>
    </source>
</evidence>
<dbReference type="SMART" id="SM00322">
    <property type="entry name" value="KH"/>
    <property type="match status" value="1"/>
</dbReference>
<dbReference type="PROSITE" id="PS50126">
    <property type="entry name" value="S1"/>
    <property type="match status" value="1"/>
</dbReference>
<dbReference type="InterPro" id="IPR004087">
    <property type="entry name" value="KH_dom"/>
</dbReference>
<keyword evidence="6" id="KW-0460">Magnesium</keyword>
<dbReference type="CDD" id="cd02393">
    <property type="entry name" value="KH-I_PNPase"/>
    <property type="match status" value="1"/>
</dbReference>
<dbReference type="Gene3D" id="2.40.50.140">
    <property type="entry name" value="Nucleic acid-binding proteins"/>
    <property type="match status" value="1"/>
</dbReference>
<dbReference type="HAMAP" id="MF_01595">
    <property type="entry name" value="PNPase"/>
    <property type="match status" value="1"/>
</dbReference>
<dbReference type="EC" id="2.7.7.8" evidence="6"/>
<dbReference type="NCBIfam" id="NF008805">
    <property type="entry name" value="PRK11824.1"/>
    <property type="match status" value="1"/>
</dbReference>
<dbReference type="Proteomes" id="UP000319613">
    <property type="component" value="Unassembled WGS sequence"/>
</dbReference>
<dbReference type="EMBL" id="VMFF01000003">
    <property type="protein sequence ID" value="TSC66585.1"/>
    <property type="molecule type" value="Genomic_DNA"/>
</dbReference>
<dbReference type="PROSITE" id="PS50084">
    <property type="entry name" value="KH_TYPE_1"/>
    <property type="match status" value="1"/>
</dbReference>
<dbReference type="InterPro" id="IPR036612">
    <property type="entry name" value="KH_dom_type_1_sf"/>
</dbReference>
<sequence length="761" mass="82821">MDVKKVSVGFGDQSQAEMTFETGKMAMQANASVLARQGDTVVLATATMGRKREGMDYFPLLVDYEERLYAAGKIKGSRWVKREGRATDEAILTGRVIDRSIRPLFPDGMRNDVQVVVTVLSIDGVHEADMLSANAASAALTISDIPFDGPIGVVRVGKVDGQMVLNPSREILKKSQMDLIVSGNEKHVLMVEAGAMLVSEEDIVAGIEFAQKHLAEICKVQNQFKEMAGQQKAVVDIIELNKGIYEQVKAFATEDKLDAAIYVANKEERESKMNALMDAAVETITKALITTKTEIAPGIESALGRLDEGQIKKEVLASLDKIMKKYMQKNILEKERRVDGRKLDETRQVTCEVGVLPRTHGSALFTRGETQVLTTVTLGSKGDEQLLDGMEDPGEGTAKRYIHHYNMPGYSVGEVAPLRGPGRREIGHGALAERALEPMIPSQDEFPYTMRLVSEAIMSNGSTSMASTCGSTLALLDAGVKIKEMIGGVAMGLVLDEETGKFKVLTDIAGIEDFNGHMDFKVTGNENGITAMQMDVKVKGITKDILAQALQQAKPGRLHILNKMKEVIQGPRADLSPYAPRIVSFMINPDKIREVIGSGGKVINGIIADTGVKIDIEDSGLVMVTSTDAAASEKAVGIIKNIVREIKAGEEFDGKVTRLMNFGAFVELIPGQEGLVHISELANYRVGRVEDVVKVGDPLKVMVKEIDDQGRINLTHKPYAKPAEPGQGVAPSEDRGPRRDFRNGHGNNDRGGRGFRGFFKK</sequence>
<dbReference type="FunFam" id="3.30.1370.10:FF:000001">
    <property type="entry name" value="Polyribonucleotide nucleotidyltransferase"/>
    <property type="match status" value="1"/>
</dbReference>
<feature type="binding site" evidence="6">
    <location>
        <position position="519"/>
    </location>
    <ligand>
        <name>Mg(2+)</name>
        <dbReference type="ChEBI" id="CHEBI:18420"/>
    </ligand>
</feature>
<dbReference type="Gene3D" id="3.30.1370.10">
    <property type="entry name" value="K Homology domain, type 1"/>
    <property type="match status" value="1"/>
</dbReference>
<dbReference type="InterPro" id="IPR001247">
    <property type="entry name" value="ExoRNase_PH_dom1"/>
</dbReference>
<dbReference type="GO" id="GO:0004654">
    <property type="term" value="F:polyribonucleotide nucleotidyltransferase activity"/>
    <property type="evidence" value="ECO:0007669"/>
    <property type="project" value="UniProtKB-UniRule"/>
</dbReference>
<proteinExistence type="inferred from homology"/>
<dbReference type="CDD" id="cd11364">
    <property type="entry name" value="RNase_PH_PNPase_2"/>
    <property type="match status" value="1"/>
</dbReference>
<dbReference type="Pfam" id="PF01138">
    <property type="entry name" value="RNase_PH"/>
    <property type="match status" value="2"/>
</dbReference>
<dbReference type="InterPro" id="IPR015847">
    <property type="entry name" value="ExoRNase_PH_dom2"/>
</dbReference>
<dbReference type="AlphaFoldDB" id="A0A554JDW9"/>
<reference evidence="9 10" key="1">
    <citation type="submission" date="2017-07" db="EMBL/GenBank/DDBJ databases">
        <title>Mechanisms for carbon and nitrogen cycling indicate functional differentiation within the Candidate Phyla Radiation.</title>
        <authorList>
            <person name="Danczak R.E."/>
            <person name="Johnston M.D."/>
            <person name="Kenah C."/>
            <person name="Slattery M."/>
            <person name="Wrighton K.C."/>
            <person name="Wilkins M.J."/>
        </authorList>
    </citation>
    <scope>NUCLEOTIDE SEQUENCE [LARGE SCALE GENOMIC DNA]</scope>
    <source>
        <strain evidence="9">Gr01-1014_77</strain>
    </source>
</reference>
<dbReference type="InterPro" id="IPR036345">
    <property type="entry name" value="ExoRNase_PH_dom2_sf"/>
</dbReference>
<feature type="region of interest" description="Disordered" evidence="7">
    <location>
        <begin position="714"/>
        <end position="761"/>
    </location>
</feature>
<dbReference type="InterPro" id="IPR012162">
    <property type="entry name" value="PNPase"/>
</dbReference>
<dbReference type="InterPro" id="IPR004088">
    <property type="entry name" value="KH_dom_type_1"/>
</dbReference>
<keyword evidence="3 6" id="KW-0808">Transferase</keyword>
<feature type="compositionally biased region" description="Basic and acidic residues" evidence="7">
    <location>
        <begin position="732"/>
        <end position="752"/>
    </location>
</feature>
<dbReference type="SMART" id="SM00316">
    <property type="entry name" value="S1"/>
    <property type="match status" value="1"/>
</dbReference>
<evidence type="ECO:0000256" key="2">
    <source>
        <dbReference type="ARBA" id="ARBA00022490"/>
    </source>
</evidence>
<keyword evidence="4 6" id="KW-0548">Nucleotidyltransferase</keyword>
<dbReference type="GO" id="GO:0000175">
    <property type="term" value="F:3'-5'-RNA exonuclease activity"/>
    <property type="evidence" value="ECO:0007669"/>
    <property type="project" value="TreeGrafter"/>
</dbReference>
<keyword evidence="5 6" id="KW-0694">RNA-binding</keyword>
<comment type="cofactor">
    <cofactor evidence="6">
        <name>Mg(2+)</name>
        <dbReference type="ChEBI" id="CHEBI:18420"/>
    </cofactor>
</comment>
<evidence type="ECO:0000256" key="6">
    <source>
        <dbReference type="HAMAP-Rule" id="MF_01595"/>
    </source>
</evidence>
<evidence type="ECO:0000256" key="5">
    <source>
        <dbReference type="ARBA" id="ARBA00022884"/>
    </source>
</evidence>
<dbReference type="GO" id="GO:0000287">
    <property type="term" value="F:magnesium ion binding"/>
    <property type="evidence" value="ECO:0007669"/>
    <property type="project" value="UniProtKB-UniRule"/>
</dbReference>
<keyword evidence="6" id="KW-0479">Metal-binding</keyword>
<dbReference type="NCBIfam" id="TIGR03591">
    <property type="entry name" value="polynuc_phos"/>
    <property type="match status" value="1"/>
</dbReference>
<dbReference type="SUPFAM" id="SSF54791">
    <property type="entry name" value="Eukaryotic type KH-domain (KH-domain type I)"/>
    <property type="match status" value="1"/>
</dbReference>
<accession>A0A554JDW9</accession>
<evidence type="ECO:0000256" key="1">
    <source>
        <dbReference type="ARBA" id="ARBA00007404"/>
    </source>
</evidence>
<keyword evidence="2 6" id="KW-0963">Cytoplasm</keyword>
<dbReference type="FunFam" id="3.30.230.70:FF:000001">
    <property type="entry name" value="Polyribonucleotide nucleotidyltransferase"/>
    <property type="match status" value="1"/>
</dbReference>
<dbReference type="PANTHER" id="PTHR11252">
    <property type="entry name" value="POLYRIBONUCLEOTIDE NUCLEOTIDYLTRANSFERASE"/>
    <property type="match status" value="1"/>
</dbReference>
<name>A0A554JDW9_9BACT</name>
<dbReference type="CDD" id="cd04472">
    <property type="entry name" value="S1_PNPase"/>
    <property type="match status" value="1"/>
</dbReference>
<feature type="domain" description="S1 motif" evidence="8">
    <location>
        <begin position="649"/>
        <end position="717"/>
    </location>
</feature>
<dbReference type="SUPFAM" id="SSF46915">
    <property type="entry name" value="Polynucleotide phosphorylase/guanosine pentaphosphate synthase (PNPase/GPSI), domain 3"/>
    <property type="match status" value="1"/>
</dbReference>
<comment type="function">
    <text evidence="6">Involved in mRNA degradation. Catalyzes the phosphorolysis of single-stranded polyribonucleotides processively in the 3'- to 5'-direction.</text>
</comment>
<dbReference type="Pfam" id="PF00013">
    <property type="entry name" value="KH_1"/>
    <property type="match status" value="1"/>
</dbReference>
<organism evidence="9 10">
    <name type="scientific">Candidatus Doudnabacteria bacterium Gr01-1014_77</name>
    <dbReference type="NCBI Taxonomy" id="2017133"/>
    <lineage>
        <taxon>Bacteria</taxon>
        <taxon>Candidatus Doudnaibacteriota</taxon>
    </lineage>
</organism>
<dbReference type="InterPro" id="IPR036456">
    <property type="entry name" value="PNPase_PH_RNA-bd_sf"/>
</dbReference>
<dbReference type="PIRSF" id="PIRSF005499">
    <property type="entry name" value="PNPase"/>
    <property type="match status" value="1"/>
</dbReference>
<dbReference type="GO" id="GO:0003723">
    <property type="term" value="F:RNA binding"/>
    <property type="evidence" value="ECO:0007669"/>
    <property type="project" value="UniProtKB-UniRule"/>
</dbReference>
<evidence type="ECO:0000313" key="9">
    <source>
        <dbReference type="EMBL" id="TSC66585.1"/>
    </source>
</evidence>
<gene>
    <name evidence="6" type="primary">pnp</name>
    <name evidence="9" type="ORF">G01um101477_57</name>
</gene>
<dbReference type="SUPFAM" id="SSF55666">
    <property type="entry name" value="Ribonuclease PH domain 2-like"/>
    <property type="match status" value="2"/>
</dbReference>
<comment type="catalytic activity">
    <reaction evidence="6">
        <text>RNA(n+1) + phosphate = RNA(n) + a ribonucleoside 5'-diphosphate</text>
        <dbReference type="Rhea" id="RHEA:22096"/>
        <dbReference type="Rhea" id="RHEA-COMP:14527"/>
        <dbReference type="Rhea" id="RHEA-COMP:17342"/>
        <dbReference type="ChEBI" id="CHEBI:43474"/>
        <dbReference type="ChEBI" id="CHEBI:57930"/>
        <dbReference type="ChEBI" id="CHEBI:140395"/>
        <dbReference type="EC" id="2.7.7.8"/>
    </reaction>
</comment>
<evidence type="ECO:0000313" key="10">
    <source>
        <dbReference type="Proteomes" id="UP000319613"/>
    </source>
</evidence>
<dbReference type="GO" id="GO:0005829">
    <property type="term" value="C:cytosol"/>
    <property type="evidence" value="ECO:0007669"/>
    <property type="project" value="TreeGrafter"/>
</dbReference>
<dbReference type="InterPro" id="IPR020568">
    <property type="entry name" value="Ribosomal_Su5_D2-typ_SF"/>
</dbReference>
<dbReference type="InterPro" id="IPR015848">
    <property type="entry name" value="PNPase_PH_RNA-bd_bac/org-type"/>
</dbReference>
<protein>
    <recommendedName>
        <fullName evidence="6">Polyribonucleotide nucleotidyltransferase</fullName>
        <ecNumber evidence="6">2.7.7.8</ecNumber>
    </recommendedName>
    <alternativeName>
        <fullName evidence="6">Polynucleotide phosphorylase</fullName>
        <shortName evidence="6">PNPase</shortName>
    </alternativeName>
</protein>
<dbReference type="InterPro" id="IPR003029">
    <property type="entry name" value="S1_domain"/>
</dbReference>
<comment type="subcellular location">
    <subcellularLocation>
        <location evidence="6">Cytoplasm</location>
    </subcellularLocation>
</comment>
<comment type="similarity">
    <text evidence="1 6">Belongs to the polyribonucleotide nucleotidyltransferase family.</text>
</comment>